<name>A0A8D8F9A7_CULPI</name>
<organism evidence="2">
    <name type="scientific">Culex pipiens</name>
    <name type="common">House mosquito</name>
    <dbReference type="NCBI Taxonomy" id="7175"/>
    <lineage>
        <taxon>Eukaryota</taxon>
        <taxon>Metazoa</taxon>
        <taxon>Ecdysozoa</taxon>
        <taxon>Arthropoda</taxon>
        <taxon>Hexapoda</taxon>
        <taxon>Insecta</taxon>
        <taxon>Pterygota</taxon>
        <taxon>Neoptera</taxon>
        <taxon>Endopterygota</taxon>
        <taxon>Diptera</taxon>
        <taxon>Nematocera</taxon>
        <taxon>Culicoidea</taxon>
        <taxon>Culicidae</taxon>
        <taxon>Culicinae</taxon>
        <taxon>Culicini</taxon>
        <taxon>Culex</taxon>
        <taxon>Culex</taxon>
    </lineage>
</organism>
<feature type="region of interest" description="Disordered" evidence="1">
    <location>
        <begin position="155"/>
        <end position="177"/>
    </location>
</feature>
<proteinExistence type="predicted"/>
<sequence length="177" mass="19927">MSRRPGLRTRVYASNLGMVEQNYKQAMERLEKSRRPASADRERASLGRAVSPRFDFNGCEFDEELAAARSRASKVIHERSVIDQRAEALRSSSLVPVSSDLDFDDQVQATLNRIRASKDILSQLKSDDTLEQVRSDTRAMLAENTSRKMAEKLASVEDDFNSSSSEKRSVRKTLKVG</sequence>
<dbReference type="EMBL" id="HBUE01047447">
    <property type="protein sequence ID" value="CAG6463151.1"/>
    <property type="molecule type" value="Transcribed_RNA"/>
</dbReference>
<evidence type="ECO:0000313" key="2">
    <source>
        <dbReference type="EMBL" id="CAG6463151.1"/>
    </source>
</evidence>
<protein>
    <submittedName>
        <fullName evidence="2">(northern house mosquito) hypothetical protein</fullName>
    </submittedName>
</protein>
<reference evidence="2" key="1">
    <citation type="submission" date="2021-05" db="EMBL/GenBank/DDBJ databases">
        <authorList>
            <person name="Alioto T."/>
            <person name="Alioto T."/>
            <person name="Gomez Garrido J."/>
        </authorList>
    </citation>
    <scope>NUCLEOTIDE SEQUENCE</scope>
</reference>
<accession>A0A8D8F9A7</accession>
<dbReference type="AlphaFoldDB" id="A0A8D8F9A7"/>
<evidence type="ECO:0000256" key="1">
    <source>
        <dbReference type="SAM" id="MobiDB-lite"/>
    </source>
</evidence>